<gene>
    <name evidence="1" type="ORF">SAMN05216578_102265</name>
</gene>
<protein>
    <submittedName>
        <fullName evidence="1">GpW protein</fullName>
    </submittedName>
</protein>
<accession>A0A1I6ANP5</accession>
<dbReference type="SUPFAM" id="SSF64210">
    <property type="entry name" value="Head-to-tail joining protein W, gpW"/>
    <property type="match status" value="1"/>
</dbReference>
<dbReference type="OrthoDB" id="7021092at2"/>
<sequence>MTLQEQLNEARTALHQLLTGQAMVSITRDGKRIDFSPANRSDLERYIGHLEAQSGHGGARRRGPARVIA</sequence>
<dbReference type="AlphaFoldDB" id="A0A1I6ANP5"/>
<dbReference type="Pfam" id="PF02831">
    <property type="entry name" value="gpW"/>
    <property type="match status" value="1"/>
</dbReference>
<organism evidence="1 2">
    <name type="scientific">Halopseudomonas formosensis</name>
    <dbReference type="NCBI Taxonomy" id="1002526"/>
    <lineage>
        <taxon>Bacteria</taxon>
        <taxon>Pseudomonadati</taxon>
        <taxon>Pseudomonadota</taxon>
        <taxon>Gammaproteobacteria</taxon>
        <taxon>Pseudomonadales</taxon>
        <taxon>Pseudomonadaceae</taxon>
        <taxon>Halopseudomonas</taxon>
    </lineage>
</organism>
<dbReference type="InterPro" id="IPR004174">
    <property type="entry name" value="GpW"/>
</dbReference>
<reference evidence="1 2" key="1">
    <citation type="submission" date="2016-10" db="EMBL/GenBank/DDBJ databases">
        <authorList>
            <person name="de Groot N.N."/>
        </authorList>
    </citation>
    <scope>NUCLEOTIDE SEQUENCE [LARGE SCALE GENOMIC DNA]</scope>
    <source>
        <strain evidence="1 2">JCM 18415</strain>
    </source>
</reference>
<name>A0A1I6ANP5_9GAMM</name>
<evidence type="ECO:0000313" key="1">
    <source>
        <dbReference type="EMBL" id="SFQ70266.1"/>
    </source>
</evidence>
<dbReference type="EMBL" id="FOYD01000002">
    <property type="protein sequence ID" value="SFQ70266.1"/>
    <property type="molecule type" value="Genomic_DNA"/>
</dbReference>
<dbReference type="InterPro" id="IPR036626">
    <property type="entry name" value="GpW_sf"/>
</dbReference>
<dbReference type="RefSeq" id="WP_090537376.1">
    <property type="nucleotide sequence ID" value="NZ_FOYD01000002.1"/>
</dbReference>
<dbReference type="GO" id="GO:0019058">
    <property type="term" value="P:viral life cycle"/>
    <property type="evidence" value="ECO:0007669"/>
    <property type="project" value="InterPro"/>
</dbReference>
<proteinExistence type="predicted"/>
<dbReference type="STRING" id="1002526.SAMN05216578_102265"/>
<dbReference type="Gene3D" id="3.30.1580.10">
    <property type="entry name" value="Head-to-tail joining protein W"/>
    <property type="match status" value="1"/>
</dbReference>
<dbReference type="Proteomes" id="UP000242815">
    <property type="component" value="Unassembled WGS sequence"/>
</dbReference>
<evidence type="ECO:0000313" key="2">
    <source>
        <dbReference type="Proteomes" id="UP000242815"/>
    </source>
</evidence>